<comment type="caution">
    <text evidence="1">The sequence shown here is derived from an EMBL/GenBank/DDBJ whole genome shotgun (WGS) entry which is preliminary data.</text>
</comment>
<dbReference type="AlphaFoldDB" id="A0A0D1LEF9"/>
<name>A0A0D1LEF9_9LACO</name>
<organism evidence="1 2">
    <name type="scientific">Weissella cibaria</name>
    <dbReference type="NCBI Taxonomy" id="137591"/>
    <lineage>
        <taxon>Bacteria</taxon>
        <taxon>Bacillati</taxon>
        <taxon>Bacillota</taxon>
        <taxon>Bacilli</taxon>
        <taxon>Lactobacillales</taxon>
        <taxon>Lactobacillaceae</taxon>
        <taxon>Weissella</taxon>
    </lineage>
</organism>
<dbReference type="RefSeq" id="WP_160289368.1">
    <property type="nucleotide sequence ID" value="NZ_CP012873.1"/>
</dbReference>
<gene>
    <name evidence="1" type="ORF">QX99_02315</name>
</gene>
<dbReference type="EMBL" id="JWHU01000043">
    <property type="protein sequence ID" value="KIU19030.1"/>
    <property type="molecule type" value="Genomic_DNA"/>
</dbReference>
<evidence type="ECO:0000313" key="1">
    <source>
        <dbReference type="EMBL" id="KIU19030.1"/>
    </source>
</evidence>
<reference evidence="1 2" key="1">
    <citation type="journal article" date="2015" name="Microbiology (Mosc.)">
        <title>Genomics of the Weissella cibaria species with an examination of its metabolic traits.</title>
        <authorList>
            <person name="Lynch K.M."/>
            <person name="Lucid A."/>
            <person name="Arendt E.K."/>
            <person name="Sleator R.D."/>
            <person name="Lucey B."/>
            <person name="Coffey A."/>
        </authorList>
    </citation>
    <scope>NUCLEOTIDE SEQUENCE [LARGE SCALE GENOMIC DNA]</scope>
    <source>
        <strain evidence="1 2">MG1</strain>
    </source>
</reference>
<dbReference type="PATRIC" id="fig|137591.25.peg.2271"/>
<evidence type="ECO:0000313" key="2">
    <source>
        <dbReference type="Proteomes" id="UP000032287"/>
    </source>
</evidence>
<sequence length="49" mass="5777">MAYKELRNDGQKLADLADVRSADAVYQEWIETGKKTYSHEEMWSRLLDD</sequence>
<accession>A0A0D1LEF9</accession>
<dbReference type="Proteomes" id="UP000032287">
    <property type="component" value="Unassembled WGS sequence"/>
</dbReference>
<proteinExistence type="predicted"/>
<protein>
    <submittedName>
        <fullName evidence="1">Uncharacterized protein</fullName>
    </submittedName>
</protein>
<keyword evidence="2" id="KW-1185">Reference proteome</keyword>